<dbReference type="SUPFAM" id="SSF51064">
    <property type="entry name" value="Head domain of nucleotide exchange factor GrpE"/>
    <property type="match status" value="1"/>
</dbReference>
<dbReference type="InterPro" id="IPR013805">
    <property type="entry name" value="GrpE_CC"/>
</dbReference>
<dbReference type="Gene3D" id="3.90.20.20">
    <property type="match status" value="1"/>
</dbReference>
<keyword evidence="3" id="KW-0963">Cytoplasm</keyword>
<dbReference type="GO" id="GO:0000774">
    <property type="term" value="F:adenyl-nucleotide exchange factor activity"/>
    <property type="evidence" value="ECO:0007669"/>
    <property type="project" value="InterPro"/>
</dbReference>
<proteinExistence type="inferred from homology"/>
<dbReference type="PANTHER" id="PTHR21237:SF23">
    <property type="entry name" value="GRPE PROTEIN HOMOLOG, MITOCHONDRIAL"/>
    <property type="match status" value="1"/>
</dbReference>
<dbReference type="AlphaFoldDB" id="A0A7C4R595"/>
<comment type="caution">
    <text evidence="5">The sequence shown here is derived from an EMBL/GenBank/DDBJ whole genome shotgun (WGS) entry which is preliminary data.</text>
</comment>
<dbReference type="Gene3D" id="2.30.22.10">
    <property type="entry name" value="Head domain of nucleotide exchange factor GrpE"/>
    <property type="match status" value="1"/>
</dbReference>
<dbReference type="GO" id="GO:0006457">
    <property type="term" value="P:protein folding"/>
    <property type="evidence" value="ECO:0007669"/>
    <property type="project" value="InterPro"/>
</dbReference>
<comment type="subunit">
    <text evidence="3">Homodimer.</text>
</comment>
<comment type="function">
    <text evidence="3">Participates actively in the response to hyperosmotic and heat shock by preventing the aggregation of stress-denatured proteins, in association with DnaK and GrpE. It is the nucleotide exchange factor for DnaK and may function as a thermosensor. Unfolded proteins bind initially to DnaJ; upon interaction with the DnaJ-bound protein, DnaK hydrolyzes its bound ATP, resulting in the formation of a stable complex. GrpE releases ADP from DnaK; ATP binding to DnaK triggers the release of the substrate protein, thus completing the reaction cycle. Several rounds of ATP-dependent interactions between DnaJ, DnaK and GrpE are required for fully efficient folding.</text>
</comment>
<dbReference type="GO" id="GO:0042803">
    <property type="term" value="F:protein homodimerization activity"/>
    <property type="evidence" value="ECO:0007669"/>
    <property type="project" value="InterPro"/>
</dbReference>
<dbReference type="GO" id="GO:0005737">
    <property type="term" value="C:cytoplasm"/>
    <property type="evidence" value="ECO:0007669"/>
    <property type="project" value="UniProtKB-SubCell"/>
</dbReference>
<dbReference type="GO" id="GO:0051082">
    <property type="term" value="F:unfolded protein binding"/>
    <property type="evidence" value="ECO:0007669"/>
    <property type="project" value="TreeGrafter"/>
</dbReference>
<reference evidence="5" key="1">
    <citation type="journal article" date="2020" name="mSystems">
        <title>Genome- and Community-Level Interaction Insights into Carbon Utilization and Element Cycling Functions of Hydrothermarchaeota in Hydrothermal Sediment.</title>
        <authorList>
            <person name="Zhou Z."/>
            <person name="Liu Y."/>
            <person name="Xu W."/>
            <person name="Pan J."/>
            <person name="Luo Z.H."/>
            <person name="Li M."/>
        </authorList>
    </citation>
    <scope>NUCLEOTIDE SEQUENCE [LARGE SCALE GENOMIC DNA]</scope>
    <source>
        <strain evidence="5">SpSt-579</strain>
    </source>
</reference>
<evidence type="ECO:0000313" key="5">
    <source>
        <dbReference type="EMBL" id="HGT71238.1"/>
    </source>
</evidence>
<dbReference type="Pfam" id="PF01025">
    <property type="entry name" value="GrpE"/>
    <property type="match status" value="1"/>
</dbReference>
<dbReference type="HAMAP" id="MF_01151">
    <property type="entry name" value="GrpE"/>
    <property type="match status" value="1"/>
</dbReference>
<keyword evidence="3" id="KW-0346">Stress response</keyword>
<dbReference type="PANTHER" id="PTHR21237">
    <property type="entry name" value="GRPE PROTEIN"/>
    <property type="match status" value="1"/>
</dbReference>
<gene>
    <name evidence="3" type="primary">grpE</name>
    <name evidence="5" type="ORF">ENT43_03195</name>
</gene>
<comment type="similarity">
    <text evidence="1 3 4">Belongs to the GrpE family.</text>
</comment>
<dbReference type="InterPro" id="IPR009012">
    <property type="entry name" value="GrpE_head"/>
</dbReference>
<dbReference type="GO" id="GO:0051087">
    <property type="term" value="F:protein-folding chaperone binding"/>
    <property type="evidence" value="ECO:0007669"/>
    <property type="project" value="InterPro"/>
</dbReference>
<dbReference type="InterPro" id="IPR000740">
    <property type="entry name" value="GrpE"/>
</dbReference>
<evidence type="ECO:0000256" key="4">
    <source>
        <dbReference type="RuleBase" id="RU004478"/>
    </source>
</evidence>
<protein>
    <recommendedName>
        <fullName evidence="3">Protein GrpE</fullName>
    </recommendedName>
    <alternativeName>
        <fullName evidence="3">HSP-70 cofactor</fullName>
    </alternativeName>
</protein>
<organism evidence="5">
    <name type="scientific">candidate division CPR3 bacterium</name>
    <dbReference type="NCBI Taxonomy" id="2268181"/>
    <lineage>
        <taxon>Bacteria</taxon>
        <taxon>Bacteria division CPR3</taxon>
    </lineage>
</organism>
<dbReference type="PRINTS" id="PR00773">
    <property type="entry name" value="GRPEPROTEIN"/>
</dbReference>
<evidence type="ECO:0000256" key="1">
    <source>
        <dbReference type="ARBA" id="ARBA00009054"/>
    </source>
</evidence>
<keyword evidence="2 3" id="KW-0143">Chaperone</keyword>
<sequence length="155" mass="17932">MPKKSQPKIDIEAILQERDANLAGWKRALADLDNYKKQVEKEKEMFVQFLKADAIKKLLPIMDNWEAAMKNAPKDDEWAKGITAIKDQLDDFFKKEGLERIECVGKKFDPTCHEAMLEAEDEGEEGMILEEFEPGYRIGERVIKYPKVKVSKKKV</sequence>
<evidence type="ECO:0000256" key="2">
    <source>
        <dbReference type="ARBA" id="ARBA00023186"/>
    </source>
</evidence>
<name>A0A7C4R595_UNCC3</name>
<accession>A0A7C4R595</accession>
<evidence type="ECO:0000256" key="3">
    <source>
        <dbReference type="HAMAP-Rule" id="MF_01151"/>
    </source>
</evidence>
<dbReference type="CDD" id="cd00446">
    <property type="entry name" value="GrpE"/>
    <property type="match status" value="1"/>
</dbReference>
<comment type="subcellular location">
    <subcellularLocation>
        <location evidence="3">Cytoplasm</location>
    </subcellularLocation>
</comment>
<dbReference type="SUPFAM" id="SSF58014">
    <property type="entry name" value="Coiled-coil domain of nucleotide exchange factor GrpE"/>
    <property type="match status" value="1"/>
</dbReference>
<dbReference type="EMBL" id="DSYQ01000014">
    <property type="protein sequence ID" value="HGT71238.1"/>
    <property type="molecule type" value="Genomic_DNA"/>
</dbReference>